<dbReference type="InterPro" id="IPR001810">
    <property type="entry name" value="F-box_dom"/>
</dbReference>
<dbReference type="Pfam" id="PF00646">
    <property type="entry name" value="F-box"/>
    <property type="match status" value="1"/>
</dbReference>
<dbReference type="EMBL" id="CABDUW010000308">
    <property type="protein sequence ID" value="VTJ65483.1"/>
    <property type="molecule type" value="Genomic_DNA"/>
</dbReference>
<gene>
    <name evidence="3" type="ORF">MONAX_5E042037</name>
</gene>
<dbReference type="GO" id="GO:0031146">
    <property type="term" value="P:SCF-dependent proteasomal ubiquitin-dependent protein catabolic process"/>
    <property type="evidence" value="ECO:0007669"/>
    <property type="project" value="InterPro"/>
</dbReference>
<dbReference type="SUPFAM" id="SSF52047">
    <property type="entry name" value="RNI-like"/>
    <property type="match status" value="1"/>
</dbReference>
<comment type="caution">
    <text evidence="3">The sequence shown here is derived from an EMBL/GenBank/DDBJ whole genome shotgun (WGS) entry which is preliminary data.</text>
</comment>
<feature type="region of interest" description="Disordered" evidence="1">
    <location>
        <begin position="521"/>
        <end position="577"/>
    </location>
</feature>
<dbReference type="PANTHER" id="PTHR14753:SF3">
    <property type="entry name" value="F-BOX ONLY PROTEIN 38"/>
    <property type="match status" value="1"/>
</dbReference>
<keyword evidence="4" id="KW-1185">Reference proteome</keyword>
<dbReference type="InterPro" id="IPR036047">
    <property type="entry name" value="F-box-like_dom_sf"/>
</dbReference>
<accession>A0A5E4B6Y4</accession>
<dbReference type="GO" id="GO:0005634">
    <property type="term" value="C:nucleus"/>
    <property type="evidence" value="ECO:0007669"/>
    <property type="project" value="TreeGrafter"/>
</dbReference>
<evidence type="ECO:0000256" key="1">
    <source>
        <dbReference type="SAM" id="MobiDB-lite"/>
    </source>
</evidence>
<reference evidence="3" key="1">
    <citation type="submission" date="2019-04" db="EMBL/GenBank/DDBJ databases">
        <authorList>
            <person name="Alioto T."/>
            <person name="Alioto T."/>
        </authorList>
    </citation>
    <scope>NUCLEOTIDE SEQUENCE [LARGE SCALE GENOMIC DNA]</scope>
</reference>
<dbReference type="GO" id="GO:0005737">
    <property type="term" value="C:cytoplasm"/>
    <property type="evidence" value="ECO:0007669"/>
    <property type="project" value="TreeGrafter"/>
</dbReference>
<feature type="region of interest" description="Disordered" evidence="1">
    <location>
        <begin position="593"/>
        <end position="793"/>
    </location>
</feature>
<dbReference type="InterPro" id="IPR042354">
    <property type="entry name" value="FBX38"/>
</dbReference>
<evidence type="ECO:0000259" key="2">
    <source>
        <dbReference type="Pfam" id="PF00646"/>
    </source>
</evidence>
<name>A0A5E4B6Y4_MARMO</name>
<feature type="compositionally biased region" description="Low complexity" evidence="1">
    <location>
        <begin position="398"/>
        <end position="417"/>
    </location>
</feature>
<dbReference type="AlphaFoldDB" id="A0A5E4B6Y4"/>
<proteinExistence type="predicted"/>
<sequence length="793" mass="88145">MGPRKKSVKTCLMDNEIPEETISDETKDYMNQLSHEVLCHIFRYLPLQDIMCMECLSRKLKEAVTLYLRVVRVVDLCAGRWWEYMPSGFTDSSFLTLLKKMPDVEQLYGLHPRYLERRRVRGHEAFSIPGVLEALQACPNLVGVETSHLELVESIWTYMPHVHILGKFRNRNGAFPIPPENKLKIPIGAKIQTLHLVGVNVPEIPCIPMLRHLYMKWVRLTKPQPFKDFLCISLRTFVMRNCAGPTNSLKYVPLVTGLASARNLEHLEMVRVPFLGGLIQHVVEDSWRSGGFRNLHTIVLGACKNALEVDLGYLIITAARRLHEVRIQPSLTKDGVFSALKMAELEFPQFETLHLGYVDEFLLQSKTSLTLFPRIPGCARVGLSAGTGIGVSSALVSNQNSNNDNDNNAQNNNANIHDNNHHHPDDSDEENDFRQDLQPGEQQFAADALNEMEDMVQEDGEVVAESGNDTPAHNQAVIPVDVDEEQAGPSGLQRVVKPTPITVHDSESDDEEDSLELQEVWIPKSGPRRYSDREEKTGEQLQSRELSVSGKGKTPLRKRYNSHQMGQSKQFPLEESSCEKGCQVTSEQIKADMKAARDIPEKKKNKDVYPSCSSTTASTVGNSSSHNTASQSPDFVRTVNSGGSSEPSPAEVDVSRQCVCSPGRSEDSEAMEEGDAESSVCPRCCCHRPQESQRRTSRCSDEERPSTSRACVVNGPDGTRSAFSFRTLPQGGSSGPAHDERTNVSGSGATGEDRRGSSQPESCDVQSNEDYPRRPLTRARSRLSHVPLVSESG</sequence>
<dbReference type="Gene3D" id="1.20.1280.50">
    <property type="match status" value="1"/>
</dbReference>
<dbReference type="GO" id="GO:0070936">
    <property type="term" value="P:protein K48-linked ubiquitination"/>
    <property type="evidence" value="ECO:0007669"/>
    <property type="project" value="TreeGrafter"/>
</dbReference>
<feature type="domain" description="F-box" evidence="2">
    <location>
        <begin position="32"/>
        <end position="65"/>
    </location>
</feature>
<feature type="compositionally biased region" description="Basic and acidic residues" evidence="1">
    <location>
        <begin position="529"/>
        <end position="538"/>
    </location>
</feature>
<feature type="compositionally biased region" description="Basic and acidic residues" evidence="1">
    <location>
        <begin position="593"/>
        <end position="607"/>
    </location>
</feature>
<feature type="compositionally biased region" description="Basic and acidic residues" evidence="1">
    <location>
        <begin position="688"/>
        <end position="706"/>
    </location>
</feature>
<evidence type="ECO:0000313" key="4">
    <source>
        <dbReference type="Proteomes" id="UP000335636"/>
    </source>
</evidence>
<dbReference type="CDD" id="cd22107">
    <property type="entry name" value="F-box_FBXO38"/>
    <property type="match status" value="1"/>
</dbReference>
<organism evidence="3 4">
    <name type="scientific">Marmota monax</name>
    <name type="common">Woodchuck</name>
    <dbReference type="NCBI Taxonomy" id="9995"/>
    <lineage>
        <taxon>Eukaryota</taxon>
        <taxon>Metazoa</taxon>
        <taxon>Chordata</taxon>
        <taxon>Craniata</taxon>
        <taxon>Vertebrata</taxon>
        <taxon>Euteleostomi</taxon>
        <taxon>Mammalia</taxon>
        <taxon>Eutheria</taxon>
        <taxon>Euarchontoglires</taxon>
        <taxon>Glires</taxon>
        <taxon>Rodentia</taxon>
        <taxon>Sciuromorpha</taxon>
        <taxon>Sciuridae</taxon>
        <taxon>Xerinae</taxon>
        <taxon>Marmotini</taxon>
        <taxon>Marmota</taxon>
    </lineage>
</organism>
<evidence type="ECO:0000313" key="3">
    <source>
        <dbReference type="EMBL" id="VTJ65483.1"/>
    </source>
</evidence>
<protein>
    <recommendedName>
        <fullName evidence="2">F-box domain-containing protein</fullName>
    </recommendedName>
</protein>
<feature type="compositionally biased region" description="Polar residues" evidence="1">
    <location>
        <begin position="611"/>
        <end position="647"/>
    </location>
</feature>
<feature type="region of interest" description="Disordered" evidence="1">
    <location>
        <begin position="396"/>
        <end position="434"/>
    </location>
</feature>
<feature type="compositionally biased region" description="Polar residues" evidence="1">
    <location>
        <begin position="757"/>
        <end position="769"/>
    </location>
</feature>
<dbReference type="Proteomes" id="UP000335636">
    <property type="component" value="Unassembled WGS sequence"/>
</dbReference>
<dbReference type="SUPFAM" id="SSF81383">
    <property type="entry name" value="F-box domain"/>
    <property type="match status" value="1"/>
</dbReference>
<dbReference type="PANTHER" id="PTHR14753">
    <property type="entry name" value="F-BOX ONLY PROTEIN 38"/>
    <property type="match status" value="1"/>
</dbReference>